<dbReference type="Proteomes" id="UP000295758">
    <property type="component" value="Unassembled WGS sequence"/>
</dbReference>
<dbReference type="AlphaFoldDB" id="A0A4R7DUZ6"/>
<keyword evidence="1" id="KW-0175">Coiled coil</keyword>
<evidence type="ECO:0000256" key="1">
    <source>
        <dbReference type="SAM" id="Coils"/>
    </source>
</evidence>
<reference evidence="3 4" key="1">
    <citation type="submission" date="2019-03" db="EMBL/GenBank/DDBJ databases">
        <title>Deep subsurface shale carbon reservoir microbial communities from Ohio and West Virginia, USA.</title>
        <authorList>
            <person name="Wrighton K."/>
        </authorList>
    </citation>
    <scope>NUCLEOTIDE SEQUENCE [LARGE SCALE GENOMIC DNA]</scope>
    <source>
        <strain evidence="3 4">UTICA-S4D12</strain>
    </source>
</reference>
<protein>
    <submittedName>
        <fullName evidence="3">Uncharacterized protein</fullName>
    </submittedName>
</protein>
<keyword evidence="2" id="KW-0812">Transmembrane</keyword>
<dbReference type="EMBL" id="SOAA01000044">
    <property type="protein sequence ID" value="TDS25870.1"/>
    <property type="molecule type" value="Genomic_DNA"/>
</dbReference>
<comment type="caution">
    <text evidence="3">The sequence shown here is derived from an EMBL/GenBank/DDBJ whole genome shotgun (WGS) entry which is preliminary data.</text>
</comment>
<feature type="transmembrane region" description="Helical" evidence="2">
    <location>
        <begin position="415"/>
        <end position="440"/>
    </location>
</feature>
<evidence type="ECO:0000313" key="4">
    <source>
        <dbReference type="Proteomes" id="UP000295758"/>
    </source>
</evidence>
<keyword evidence="2" id="KW-1133">Transmembrane helix</keyword>
<organism evidence="3 4">
    <name type="scientific">Halanaerobium congolense</name>
    <dbReference type="NCBI Taxonomy" id="54121"/>
    <lineage>
        <taxon>Bacteria</taxon>
        <taxon>Bacillati</taxon>
        <taxon>Bacillota</taxon>
        <taxon>Clostridia</taxon>
        <taxon>Halanaerobiales</taxon>
        <taxon>Halanaerobiaceae</taxon>
        <taxon>Halanaerobium</taxon>
    </lineage>
</organism>
<feature type="coiled-coil region" evidence="1">
    <location>
        <begin position="107"/>
        <end position="150"/>
    </location>
</feature>
<proteinExistence type="predicted"/>
<keyword evidence="2" id="KW-0472">Membrane</keyword>
<accession>A0A4R7DUZ6</accession>
<dbReference type="RefSeq" id="WP_133618458.1">
    <property type="nucleotide sequence ID" value="NZ_SOAA01000044.1"/>
</dbReference>
<name>A0A4R7DUZ6_9FIRM</name>
<sequence length="449" mass="52835">MNNIEKANAYAKDKKWKKAEKMLLKHINGISNVSDLHFAYNSLIDYSYKQRKEDVNAIDRCLSYCLEDISLLSVFKRGWNEEYNDFATLRIPSIDRSIRILKKQQNYDKLKNLLEKIIEIYNGTEKEEHYKQEIKKIKKLTNKEKNINNDTNVNINTKNDKKSKDKDILKLPAEEIKAYFEENKEWFCTLSFKKSRSKNFPQALDLAKQAPKYDEYKQKKSVIYQATYGSNPDEYLSMLNLWELIKNWKSSFMNINGEIVDKNTFSKINRCYSDKCRNNTDDFCYGVSDYTKNPLGCHRAKIHESGDPWYKFGSIDNNGIFNLNKKTLKEEAIKRLISYKYCPALDINEIIQNIDNLPDKVDPQNNDTWEYTTYLNTSTDTEYNGITKKQEPIYNINVEINGSNSRNINNNKNRVWPWFIFGGILTFTPLWFIGLGCLFYGGYKKIKNK</sequence>
<gene>
    <name evidence="3" type="ORF">BY453_1442</name>
</gene>
<evidence type="ECO:0000313" key="3">
    <source>
        <dbReference type="EMBL" id="TDS25870.1"/>
    </source>
</evidence>
<evidence type="ECO:0000256" key="2">
    <source>
        <dbReference type="SAM" id="Phobius"/>
    </source>
</evidence>